<dbReference type="GO" id="GO:0046872">
    <property type="term" value="F:metal ion binding"/>
    <property type="evidence" value="ECO:0007669"/>
    <property type="project" value="UniProtKB-KW"/>
</dbReference>
<comment type="cofactor">
    <cofactor evidence="6">
        <name>Fe(2+)</name>
        <dbReference type="ChEBI" id="CHEBI:29033"/>
    </cofactor>
    <text evidence="6">Binds 1 Fe(2+) ion.</text>
</comment>
<dbReference type="AlphaFoldDB" id="A0A4Q9KMA5"/>
<dbReference type="Proteomes" id="UP000291933">
    <property type="component" value="Unassembled WGS sequence"/>
</dbReference>
<dbReference type="EC" id="3.5.1.88" evidence="6"/>
<proteinExistence type="inferred from homology"/>
<keyword evidence="5 6" id="KW-0408">Iron</keyword>
<feature type="binding site" evidence="6">
    <location>
        <position position="123"/>
    </location>
    <ligand>
        <name>Fe cation</name>
        <dbReference type="ChEBI" id="CHEBI:24875"/>
    </ligand>
</feature>
<comment type="function">
    <text evidence="6">Removes the formyl group from the N-terminal Met of newly synthesized proteins. Requires at least a dipeptide for an efficient rate of reaction. N-terminal L-methionine is a prerequisite for activity but the enzyme has broad specificity at other positions.</text>
</comment>
<gene>
    <name evidence="6 8" type="primary">def</name>
    <name evidence="8" type="ORF">ET996_04250</name>
</gene>
<evidence type="ECO:0000256" key="6">
    <source>
        <dbReference type="HAMAP-Rule" id="MF_00163"/>
    </source>
</evidence>
<evidence type="ECO:0000256" key="2">
    <source>
        <dbReference type="ARBA" id="ARBA00022723"/>
    </source>
</evidence>
<dbReference type="InterPro" id="IPR023635">
    <property type="entry name" value="Peptide_deformylase"/>
</dbReference>
<sequence length="220" mass="24280">MRECRRCALTKEDRVPDETIADLRSGGSVLRITRWSEPVMHAKTEPVVDFDDDLRALVRDMFATMKAAEGVGLAATQVGRGVSLFIYDCPDADSKRQVGAICNPVVELPTGRARHLDAEEEGCLSFPGAYESLARPDTCVCRGQDPWGRDVVVVGDGLLARCLQHETDHLNGLVFGDRLSSRARRKLDESQSATNHLYPEDWPITPRRTSASEGDEDPEA</sequence>
<keyword evidence="3 6" id="KW-0378">Hydrolase</keyword>
<comment type="similarity">
    <text evidence="1 6">Belongs to the polypeptide deformylase family.</text>
</comment>
<accession>A0A4Q9KMA5</accession>
<evidence type="ECO:0000256" key="4">
    <source>
        <dbReference type="ARBA" id="ARBA00022917"/>
    </source>
</evidence>
<dbReference type="CDD" id="cd00487">
    <property type="entry name" value="Pep_deformylase"/>
    <property type="match status" value="1"/>
</dbReference>
<dbReference type="NCBIfam" id="NF001159">
    <property type="entry name" value="PRK00150.1-3"/>
    <property type="match status" value="1"/>
</dbReference>
<dbReference type="PRINTS" id="PR01576">
    <property type="entry name" value="PDEFORMYLASE"/>
</dbReference>
<dbReference type="SUPFAM" id="SSF56420">
    <property type="entry name" value="Peptide deformylase"/>
    <property type="match status" value="1"/>
</dbReference>
<feature type="binding site" evidence="6">
    <location>
        <position position="165"/>
    </location>
    <ligand>
        <name>Fe cation</name>
        <dbReference type="ChEBI" id="CHEBI:24875"/>
    </ligand>
</feature>
<dbReference type="EMBL" id="SDMR01000003">
    <property type="protein sequence ID" value="TBT95662.1"/>
    <property type="molecule type" value="Genomic_DNA"/>
</dbReference>
<feature type="active site" evidence="6">
    <location>
        <position position="166"/>
    </location>
</feature>
<dbReference type="PANTHER" id="PTHR10458">
    <property type="entry name" value="PEPTIDE DEFORMYLASE"/>
    <property type="match status" value="1"/>
</dbReference>
<evidence type="ECO:0000256" key="1">
    <source>
        <dbReference type="ARBA" id="ARBA00010759"/>
    </source>
</evidence>
<dbReference type="GO" id="GO:0042586">
    <property type="term" value="F:peptide deformylase activity"/>
    <property type="evidence" value="ECO:0007669"/>
    <property type="project" value="UniProtKB-UniRule"/>
</dbReference>
<keyword evidence="4 6" id="KW-0648">Protein biosynthesis</keyword>
<evidence type="ECO:0000256" key="7">
    <source>
        <dbReference type="SAM" id="MobiDB-lite"/>
    </source>
</evidence>
<reference evidence="8 9" key="1">
    <citation type="submission" date="2019-01" db="EMBL/GenBank/DDBJ databases">
        <title>Lactibacter flavus gen. nov., sp. nov., a novel bacterium of the family Propionibacteriaceae isolated from raw milk and dairy products.</title>
        <authorList>
            <person name="Huptas C."/>
            <person name="Wenning M."/>
            <person name="Breitenwieser F."/>
            <person name="Doll E."/>
            <person name="Von Neubeck M."/>
            <person name="Busse H.-J."/>
            <person name="Scherer S."/>
        </authorList>
    </citation>
    <scope>NUCLEOTIDE SEQUENCE [LARGE SCALE GENOMIC DNA]</scope>
    <source>
        <strain evidence="8 9">DSM 22130</strain>
    </source>
</reference>
<comment type="caution">
    <text evidence="8">The sequence shown here is derived from an EMBL/GenBank/DDBJ whole genome shotgun (WGS) entry which is preliminary data.</text>
</comment>
<evidence type="ECO:0000256" key="3">
    <source>
        <dbReference type="ARBA" id="ARBA00022801"/>
    </source>
</evidence>
<keyword evidence="2 6" id="KW-0479">Metal-binding</keyword>
<protein>
    <recommendedName>
        <fullName evidence="6">Peptide deformylase</fullName>
        <shortName evidence="6">PDF</shortName>
        <ecNumber evidence="6">3.5.1.88</ecNumber>
    </recommendedName>
    <alternativeName>
        <fullName evidence="6">Polypeptide deformylase</fullName>
    </alternativeName>
</protein>
<evidence type="ECO:0000256" key="5">
    <source>
        <dbReference type="ARBA" id="ARBA00023004"/>
    </source>
</evidence>
<feature type="region of interest" description="Disordered" evidence="7">
    <location>
        <begin position="186"/>
        <end position="220"/>
    </location>
</feature>
<dbReference type="PANTHER" id="PTHR10458:SF2">
    <property type="entry name" value="PEPTIDE DEFORMYLASE, MITOCHONDRIAL"/>
    <property type="match status" value="1"/>
</dbReference>
<dbReference type="Pfam" id="PF01327">
    <property type="entry name" value="Pep_deformylase"/>
    <property type="match status" value="1"/>
</dbReference>
<feature type="binding site" evidence="6">
    <location>
        <position position="169"/>
    </location>
    <ligand>
        <name>Fe cation</name>
        <dbReference type="ChEBI" id="CHEBI:24875"/>
    </ligand>
</feature>
<dbReference type="Gene3D" id="3.90.45.10">
    <property type="entry name" value="Peptide deformylase"/>
    <property type="match status" value="1"/>
</dbReference>
<organism evidence="8 9">
    <name type="scientific">Propioniciclava tarda</name>
    <dbReference type="NCBI Taxonomy" id="433330"/>
    <lineage>
        <taxon>Bacteria</taxon>
        <taxon>Bacillati</taxon>
        <taxon>Actinomycetota</taxon>
        <taxon>Actinomycetes</taxon>
        <taxon>Propionibacteriales</taxon>
        <taxon>Propionibacteriaceae</taxon>
        <taxon>Propioniciclava</taxon>
    </lineage>
</organism>
<evidence type="ECO:0000313" key="8">
    <source>
        <dbReference type="EMBL" id="TBT95662.1"/>
    </source>
</evidence>
<dbReference type="NCBIfam" id="TIGR00079">
    <property type="entry name" value="pept_deformyl"/>
    <property type="match status" value="1"/>
</dbReference>
<dbReference type="HAMAP" id="MF_00163">
    <property type="entry name" value="Pep_deformylase"/>
    <property type="match status" value="1"/>
</dbReference>
<dbReference type="InterPro" id="IPR036821">
    <property type="entry name" value="Peptide_deformylase_sf"/>
</dbReference>
<keyword evidence="9" id="KW-1185">Reference proteome</keyword>
<comment type="catalytic activity">
    <reaction evidence="6">
        <text>N-terminal N-formyl-L-methionyl-[peptide] + H2O = N-terminal L-methionyl-[peptide] + formate</text>
        <dbReference type="Rhea" id="RHEA:24420"/>
        <dbReference type="Rhea" id="RHEA-COMP:10639"/>
        <dbReference type="Rhea" id="RHEA-COMP:10640"/>
        <dbReference type="ChEBI" id="CHEBI:15377"/>
        <dbReference type="ChEBI" id="CHEBI:15740"/>
        <dbReference type="ChEBI" id="CHEBI:49298"/>
        <dbReference type="ChEBI" id="CHEBI:64731"/>
        <dbReference type="EC" id="3.5.1.88"/>
    </reaction>
</comment>
<evidence type="ECO:0000313" key="9">
    <source>
        <dbReference type="Proteomes" id="UP000291933"/>
    </source>
</evidence>
<name>A0A4Q9KMA5_PROTD</name>
<dbReference type="OrthoDB" id="9804313at2"/>
<dbReference type="GO" id="GO:0006412">
    <property type="term" value="P:translation"/>
    <property type="evidence" value="ECO:0007669"/>
    <property type="project" value="UniProtKB-UniRule"/>
</dbReference>